<comment type="caution">
    <text evidence="15">The sequence shown here is derived from an EMBL/GenBank/DDBJ whole genome shotgun (WGS) entry which is preliminary data.</text>
</comment>
<dbReference type="InterPro" id="IPR003164">
    <property type="entry name" value="Clathrin_a-adaptin_app_sub_C"/>
</dbReference>
<name>A0A226E6E8_FOLCA</name>
<evidence type="ECO:0000256" key="9">
    <source>
        <dbReference type="ARBA" id="ARBA00062716"/>
    </source>
</evidence>
<protein>
    <recommendedName>
        <fullName evidence="10 11">AP-2 complex subunit alpha</fullName>
    </recommendedName>
</protein>
<dbReference type="GO" id="GO:0006886">
    <property type="term" value="P:intracellular protein transport"/>
    <property type="evidence" value="ECO:0007669"/>
    <property type="project" value="UniProtKB-UniRule"/>
</dbReference>
<dbReference type="InterPro" id="IPR008152">
    <property type="entry name" value="Clathrin_a/b/g-adaptin_app_Ig"/>
</dbReference>
<keyword evidence="16" id="KW-1185">Reference proteome</keyword>
<dbReference type="Gene3D" id="2.60.40.1230">
    <property type="match status" value="1"/>
</dbReference>
<comment type="similarity">
    <text evidence="11">Belongs to the adaptor complexes large subunit family.</text>
</comment>
<dbReference type="OrthoDB" id="413467at2759"/>
<dbReference type="InterPro" id="IPR013041">
    <property type="entry name" value="Clathrin_app_Ig-like_sf"/>
</dbReference>
<keyword evidence="3 11" id="KW-0813">Transport</keyword>
<dbReference type="InterPro" id="IPR012295">
    <property type="entry name" value="TBP_dom_sf"/>
</dbReference>
<comment type="subunit">
    <text evidence="9">Adaptor protein complex 2 (AP-2) is a heterotetramer composed of two large adaptins (alpha-type and beta-type subunits), a medium adaptin (mu-type subunit AP50) and a small adaptin (sigma-type subunit AP17).</text>
</comment>
<dbReference type="FunFam" id="1.25.10.10:FF:000020">
    <property type="entry name" value="AP-2 complex subunit alpha"/>
    <property type="match status" value="1"/>
</dbReference>
<dbReference type="GO" id="GO:0030122">
    <property type="term" value="C:AP-2 adaptor complex"/>
    <property type="evidence" value="ECO:0007669"/>
    <property type="project" value="InterPro"/>
</dbReference>
<keyword evidence="6 11" id="KW-0653">Protein transport</keyword>
<accession>A0A226E6E8</accession>
<dbReference type="FunFam" id="3.30.310.10:FF:000004">
    <property type="entry name" value="AP-2 complex subunit alpha"/>
    <property type="match status" value="1"/>
</dbReference>
<dbReference type="SMART" id="SM00809">
    <property type="entry name" value="Alpha_adaptinC2"/>
    <property type="match status" value="1"/>
</dbReference>
<dbReference type="InterPro" id="IPR050840">
    <property type="entry name" value="Adaptor_Complx_Large_Subunit"/>
</dbReference>
<evidence type="ECO:0000256" key="3">
    <source>
        <dbReference type="ARBA" id="ARBA00022448"/>
    </source>
</evidence>
<evidence type="ECO:0000256" key="8">
    <source>
        <dbReference type="ARBA" id="ARBA00023176"/>
    </source>
</evidence>
<feature type="domain" description="Clathrin adaptor alpha/beta/gamma-adaptin appendage Ig-like subdomain" evidence="14">
    <location>
        <begin position="707"/>
        <end position="820"/>
    </location>
</feature>
<keyword evidence="8 11" id="KW-0168">Coated pit</keyword>
<reference evidence="15 16" key="1">
    <citation type="submission" date="2015-12" db="EMBL/GenBank/DDBJ databases">
        <title>The genome of Folsomia candida.</title>
        <authorList>
            <person name="Faddeeva A."/>
            <person name="Derks M.F."/>
            <person name="Anvar Y."/>
            <person name="Smit S."/>
            <person name="Van Straalen N."/>
            <person name="Roelofs D."/>
        </authorList>
    </citation>
    <scope>NUCLEOTIDE SEQUENCE [LARGE SCALE GENOMIC DNA]</scope>
    <source>
        <strain evidence="15 16">VU population</strain>
        <tissue evidence="15">Whole body</tissue>
    </source>
</reference>
<dbReference type="InterPro" id="IPR009028">
    <property type="entry name" value="Coatomer/calthrin_app_sub_C"/>
</dbReference>
<evidence type="ECO:0000256" key="4">
    <source>
        <dbReference type="ARBA" id="ARBA00022475"/>
    </source>
</evidence>
<evidence type="ECO:0000256" key="2">
    <source>
        <dbReference type="ARBA" id="ARBA00004413"/>
    </source>
</evidence>
<evidence type="ECO:0000313" key="15">
    <source>
        <dbReference type="EMBL" id="OXA52898.1"/>
    </source>
</evidence>
<keyword evidence="4" id="KW-1003">Cell membrane</keyword>
<dbReference type="GO" id="GO:0072583">
    <property type="term" value="P:clathrin-dependent endocytosis"/>
    <property type="evidence" value="ECO:0007669"/>
    <property type="project" value="InterPro"/>
</dbReference>
<evidence type="ECO:0000256" key="10">
    <source>
        <dbReference type="ARBA" id="ARBA00068769"/>
    </source>
</evidence>
<dbReference type="PANTHER" id="PTHR22780">
    <property type="entry name" value="ADAPTIN, ALPHA/GAMMA/EPSILON"/>
    <property type="match status" value="1"/>
</dbReference>
<evidence type="ECO:0000256" key="6">
    <source>
        <dbReference type="ARBA" id="ARBA00022927"/>
    </source>
</evidence>
<dbReference type="Pfam" id="PF01602">
    <property type="entry name" value="Adaptin_N"/>
    <property type="match status" value="1"/>
</dbReference>
<dbReference type="InterPro" id="IPR017104">
    <property type="entry name" value="AP2_complex_asu"/>
</dbReference>
<feature type="binding site" evidence="12">
    <location>
        <position position="42"/>
    </location>
    <ligand>
        <name>a 1,2-diacyl-sn-glycero-3-phospho-(1D-myo-inositol-3,4,5-trisphosphate)</name>
        <dbReference type="ChEBI" id="CHEBI:57836"/>
    </ligand>
</feature>
<dbReference type="Gene3D" id="1.25.10.10">
    <property type="entry name" value="Leucine-rich Repeat Variant"/>
    <property type="match status" value="1"/>
</dbReference>
<keyword evidence="5 11" id="KW-0254">Endocytosis</keyword>
<evidence type="ECO:0000256" key="13">
    <source>
        <dbReference type="SAM" id="MobiDB-lite"/>
    </source>
</evidence>
<evidence type="ECO:0000256" key="12">
    <source>
        <dbReference type="PIRSR" id="PIRSR037091-1"/>
    </source>
</evidence>
<dbReference type="EMBL" id="LNIX01000006">
    <property type="protein sequence ID" value="OXA52898.1"/>
    <property type="molecule type" value="Genomic_DNA"/>
</dbReference>
<dbReference type="STRING" id="158441.A0A226E6E8"/>
<feature type="binding site" evidence="12">
    <location>
        <begin position="10"/>
        <end position="11"/>
    </location>
    <ligand>
        <name>a 1,2-diacyl-sn-glycero-3-phospho-(1D-myo-inositol-3,4,5-trisphosphate)</name>
        <dbReference type="ChEBI" id="CHEBI:57836"/>
    </ligand>
</feature>
<dbReference type="Gene3D" id="3.30.310.10">
    <property type="entry name" value="TATA-Binding Protein"/>
    <property type="match status" value="1"/>
</dbReference>
<dbReference type="AlphaFoldDB" id="A0A226E6E8"/>
<evidence type="ECO:0000256" key="5">
    <source>
        <dbReference type="ARBA" id="ARBA00022583"/>
    </source>
</evidence>
<keyword evidence="7 11" id="KW-0472">Membrane</keyword>
<dbReference type="SUPFAM" id="SSF48371">
    <property type="entry name" value="ARM repeat"/>
    <property type="match status" value="1"/>
</dbReference>
<evidence type="ECO:0000256" key="1">
    <source>
        <dbReference type="ARBA" id="ARBA00004277"/>
    </source>
</evidence>
<dbReference type="OMA" id="PVLMHRY"/>
<organism evidence="15 16">
    <name type="scientific">Folsomia candida</name>
    <name type="common">Springtail</name>
    <dbReference type="NCBI Taxonomy" id="158441"/>
    <lineage>
        <taxon>Eukaryota</taxon>
        <taxon>Metazoa</taxon>
        <taxon>Ecdysozoa</taxon>
        <taxon>Arthropoda</taxon>
        <taxon>Hexapoda</taxon>
        <taxon>Collembola</taxon>
        <taxon>Entomobryomorpha</taxon>
        <taxon>Isotomoidea</taxon>
        <taxon>Isotomidae</taxon>
        <taxon>Proisotominae</taxon>
        <taxon>Folsomia</taxon>
    </lineage>
</organism>
<feature type="binding site" evidence="12">
    <location>
        <position position="52"/>
    </location>
    <ligand>
        <name>a 1,2-diacyl-sn-glycero-3-phospho-(1D-myo-inositol-3,4,5-trisphosphate)</name>
        <dbReference type="ChEBI" id="CHEBI:57836"/>
    </ligand>
</feature>
<evidence type="ECO:0000313" key="16">
    <source>
        <dbReference type="Proteomes" id="UP000198287"/>
    </source>
</evidence>
<gene>
    <name evidence="15" type="ORF">Fcan01_12118</name>
</gene>
<dbReference type="InterPro" id="IPR016024">
    <property type="entry name" value="ARM-type_fold"/>
</dbReference>
<dbReference type="InterPro" id="IPR002553">
    <property type="entry name" value="Clathrin/coatomer_adapt-like_N"/>
</dbReference>
<dbReference type="InterPro" id="IPR011989">
    <property type="entry name" value="ARM-like"/>
</dbReference>
<evidence type="ECO:0000256" key="11">
    <source>
        <dbReference type="PIRNR" id="PIRNR037091"/>
    </source>
</evidence>
<feature type="region of interest" description="Disordered" evidence="13">
    <location>
        <begin position="628"/>
        <end position="663"/>
    </location>
</feature>
<dbReference type="PIRSF" id="PIRSF037091">
    <property type="entry name" value="AP2_complex_alpha"/>
    <property type="match status" value="1"/>
</dbReference>
<dbReference type="Proteomes" id="UP000198287">
    <property type="component" value="Unassembled WGS sequence"/>
</dbReference>
<evidence type="ECO:0000256" key="7">
    <source>
        <dbReference type="ARBA" id="ARBA00023136"/>
    </source>
</evidence>
<comment type="function">
    <text evidence="11">Adaptins are components of the adaptor complexes which link clathrin to receptors in coated vesicles. Clathrin-associated protein complexes are believed to interact with the cytoplasmic tails of membrane proteins, leading to their selection and concentration.</text>
</comment>
<feature type="binding site" evidence="12">
    <location>
        <begin position="56"/>
        <end position="60"/>
    </location>
    <ligand>
        <name>a 1,2-diacyl-sn-glycero-3-phospho-(1D-myo-inositol-3,4,5-trisphosphate)</name>
        <dbReference type="ChEBI" id="CHEBI:57836"/>
    </ligand>
</feature>
<dbReference type="Pfam" id="PF02883">
    <property type="entry name" value="Alpha_adaptinC2"/>
    <property type="match status" value="1"/>
</dbReference>
<feature type="compositionally biased region" description="Polar residues" evidence="13">
    <location>
        <begin position="638"/>
        <end position="647"/>
    </location>
</feature>
<evidence type="ECO:0000259" key="14">
    <source>
        <dbReference type="SMART" id="SM00809"/>
    </source>
</evidence>
<dbReference type="Pfam" id="PF02296">
    <property type="entry name" value="Alpha_adaptin_C"/>
    <property type="match status" value="1"/>
</dbReference>
<dbReference type="SUPFAM" id="SSF49348">
    <property type="entry name" value="Clathrin adaptor appendage domain"/>
    <property type="match status" value="1"/>
</dbReference>
<dbReference type="GO" id="GO:0035615">
    <property type="term" value="F:clathrin adaptor activity"/>
    <property type="evidence" value="ECO:0007669"/>
    <property type="project" value="InterPro"/>
</dbReference>
<proteinExistence type="inferred from homology"/>
<comment type="subcellular location">
    <subcellularLocation>
        <location evidence="2">Cell membrane</location>
        <topology evidence="2">Peripheral membrane protein</topology>
        <orientation evidence="2">Cytoplasmic side</orientation>
    </subcellularLocation>
    <subcellularLocation>
        <location evidence="1">Membrane</location>
        <location evidence="1">Coated pit</location>
        <topology evidence="1">Peripheral membrane protein</topology>
        <orientation evidence="1">Cytoplasmic side</orientation>
    </subcellularLocation>
</comment>
<sequence>MPAARGDGMRGLAVFISDIRNCKSKEAEIKRINKELANIRSKFKGDKTLDGYQKKKYVCKLLFIFLLGHDIDFGHMEAVNLLSSNKYTEKQIGYLFISVLVNTNSDLIRLIIQSIKNDLTARNPVHVNLALQCIANIGSREMAEAFSTDIPRLLVSGETIDVVKQSAALCLLRLFRIHPDIIPSGEWTNPDHSNSRIIHLLNDQHMGVVTAASSLIEALVKRSPDEYKGCVSLAVSRLSRIVTSSYTDLQDYTYYFVPAPWLSVKLLRLLQNYPPPDDPGVRGRLNECLETILNKAQEPPKSKKVQHSNAKNAVLFEAISLIIHSDSEPNLLVRACNQLGQFLTHRETNLRYLALESMCLLATSEFSHEAVKKHQETVINALKTERDVSVRQRAVDLLYAMCDRSNAEEIVQEMLNYLETADYSIREEMVLKVAILAEKYATDYSWYVDVILNLIRMAGDHVSEEVWYRVIQIVVNREDVQGYAAKTVFEALQAPACHENMVKVGGYILGEFGNLIAGDPRSAPIVQFNLLHSKYHLCSVATRALLLSTYIKFVNLFPEIKGQIQEVFKQDSNIRSSDAELQQRASEYLKLSIVASTDVLATVLEEMPPFPERESSILAILKKKKPGRTVEPIDPNKDTSQASTSSTTERHHHAEPTAHQNGQTDLLVDVLGDMYSSQSQSGAGLMNNAVGHQNNLGGGTAPVDNLSKLSWKNNGILYENDILQIGVKAEYRLNLGRMTLFYGNKSDFSLNGFNPTVAALGDLATRLTVQVKPVESTIVAGAQVQQTINIECLEDFKEYPSLVVTFLYNNTQQKLNLKLPVTINKFFEATDMNGETFFSRWKNLGGPQQETQSIFKAAHPMDSNANGAKLSGFGMQLLKGIDPNPDNFVCAAILHTRNQQIGCLLRLEPNRQAGMYRMTVRASKDTVSKQMCDLLAEHF</sequence>
<dbReference type="SUPFAM" id="SSF55711">
    <property type="entry name" value="Subdomain of clathrin and coatomer appendage domain"/>
    <property type="match status" value="1"/>
</dbReference>
<dbReference type="FunFam" id="2.60.40.1230:FF:000003">
    <property type="entry name" value="AP-2 complex subunit alpha"/>
    <property type="match status" value="1"/>
</dbReference>